<dbReference type="GO" id="GO:0015173">
    <property type="term" value="F:aromatic amino acid transmembrane transporter activity"/>
    <property type="evidence" value="ECO:0007669"/>
    <property type="project" value="InterPro"/>
</dbReference>
<evidence type="ECO:0000256" key="9">
    <source>
        <dbReference type="SAM" id="Phobius"/>
    </source>
</evidence>
<keyword evidence="2" id="KW-0813">Transport</keyword>
<comment type="subcellular location">
    <subcellularLocation>
        <location evidence="1">Cell inner membrane</location>
        <topology evidence="1">Multi-pass membrane protein</topology>
    </subcellularLocation>
</comment>
<protein>
    <submittedName>
        <fullName evidence="10">Tyrosine transporter TyrP</fullName>
    </submittedName>
</protein>
<feature type="transmembrane region" description="Helical" evidence="9">
    <location>
        <begin position="280"/>
        <end position="304"/>
    </location>
</feature>
<proteinExistence type="predicted"/>
<name>A0A918P0C2_9NEIS</name>
<dbReference type="PRINTS" id="PR00166">
    <property type="entry name" value="AROAAPRMEASE"/>
</dbReference>
<evidence type="ECO:0000256" key="3">
    <source>
        <dbReference type="ARBA" id="ARBA00022475"/>
    </source>
</evidence>
<keyword evidence="8 9" id="KW-0472">Membrane</keyword>
<feature type="transmembrane region" description="Helical" evidence="9">
    <location>
        <begin position="150"/>
        <end position="169"/>
    </location>
</feature>
<dbReference type="PANTHER" id="PTHR46997">
    <property type="entry name" value="LOW AFFINITY TRYPTOPHAN PERMEASE-RELATED"/>
    <property type="match status" value="1"/>
</dbReference>
<reference evidence="10" key="2">
    <citation type="submission" date="2020-09" db="EMBL/GenBank/DDBJ databases">
        <authorList>
            <person name="Sun Q."/>
            <person name="Kim S."/>
        </authorList>
    </citation>
    <scope>NUCLEOTIDE SEQUENCE</scope>
    <source>
        <strain evidence="10">KCTC 32182</strain>
    </source>
</reference>
<dbReference type="AlphaFoldDB" id="A0A918P0C2"/>
<dbReference type="GO" id="GO:0003333">
    <property type="term" value="P:amino acid transmembrane transport"/>
    <property type="evidence" value="ECO:0007669"/>
    <property type="project" value="InterPro"/>
</dbReference>
<feature type="transmembrane region" description="Helical" evidence="9">
    <location>
        <begin position="184"/>
        <end position="205"/>
    </location>
</feature>
<dbReference type="RefSeq" id="WP_189532521.1">
    <property type="nucleotide sequence ID" value="NZ_BMYX01000005.1"/>
</dbReference>
<evidence type="ECO:0000256" key="5">
    <source>
        <dbReference type="ARBA" id="ARBA00022692"/>
    </source>
</evidence>
<feature type="transmembrane region" description="Helical" evidence="9">
    <location>
        <begin position="83"/>
        <end position="103"/>
    </location>
</feature>
<evidence type="ECO:0000256" key="4">
    <source>
        <dbReference type="ARBA" id="ARBA00022519"/>
    </source>
</evidence>
<dbReference type="Proteomes" id="UP000645257">
    <property type="component" value="Unassembled WGS sequence"/>
</dbReference>
<comment type="caution">
    <text evidence="10">The sequence shown here is derived from an EMBL/GenBank/DDBJ whole genome shotgun (WGS) entry which is preliminary data.</text>
</comment>
<dbReference type="Gene3D" id="1.20.1740.10">
    <property type="entry name" value="Amino acid/polyamine transporter I"/>
    <property type="match status" value="1"/>
</dbReference>
<evidence type="ECO:0000313" key="10">
    <source>
        <dbReference type="EMBL" id="GGY11574.1"/>
    </source>
</evidence>
<dbReference type="InterPro" id="IPR013059">
    <property type="entry name" value="Trp_tyr_transpt"/>
</dbReference>
<dbReference type="GO" id="GO:0005886">
    <property type="term" value="C:plasma membrane"/>
    <property type="evidence" value="ECO:0007669"/>
    <property type="project" value="UniProtKB-SubCell"/>
</dbReference>
<keyword evidence="11" id="KW-1185">Reference proteome</keyword>
<feature type="transmembrane region" description="Helical" evidence="9">
    <location>
        <begin position="217"/>
        <end position="235"/>
    </location>
</feature>
<evidence type="ECO:0000256" key="1">
    <source>
        <dbReference type="ARBA" id="ARBA00004429"/>
    </source>
</evidence>
<evidence type="ECO:0000256" key="8">
    <source>
        <dbReference type="ARBA" id="ARBA00023136"/>
    </source>
</evidence>
<feature type="transmembrane region" description="Helical" evidence="9">
    <location>
        <begin position="39"/>
        <end position="63"/>
    </location>
</feature>
<keyword evidence="3" id="KW-1003">Cell membrane</keyword>
<evidence type="ECO:0000256" key="2">
    <source>
        <dbReference type="ARBA" id="ARBA00022448"/>
    </source>
</evidence>
<organism evidence="10 11">
    <name type="scientific">Paludibacterium paludis</name>
    <dbReference type="NCBI Taxonomy" id="1225769"/>
    <lineage>
        <taxon>Bacteria</taxon>
        <taxon>Pseudomonadati</taxon>
        <taxon>Pseudomonadota</taxon>
        <taxon>Betaproteobacteria</taxon>
        <taxon>Neisseriales</taxon>
        <taxon>Chromobacteriaceae</taxon>
        <taxon>Paludibacterium</taxon>
    </lineage>
</organism>
<feature type="transmembrane region" description="Helical" evidence="9">
    <location>
        <begin position="12"/>
        <end position="33"/>
    </location>
</feature>
<dbReference type="Pfam" id="PF03222">
    <property type="entry name" value="Trp_Tyr_perm"/>
    <property type="match status" value="1"/>
</dbReference>
<accession>A0A918P0C2</accession>
<reference evidence="10" key="1">
    <citation type="journal article" date="2014" name="Int. J. Syst. Evol. Microbiol.">
        <title>Complete genome sequence of Corynebacterium casei LMG S-19264T (=DSM 44701T), isolated from a smear-ripened cheese.</title>
        <authorList>
            <consortium name="US DOE Joint Genome Institute (JGI-PGF)"/>
            <person name="Walter F."/>
            <person name="Albersmeier A."/>
            <person name="Kalinowski J."/>
            <person name="Ruckert C."/>
        </authorList>
    </citation>
    <scope>NUCLEOTIDE SEQUENCE</scope>
    <source>
        <strain evidence="10">KCTC 32182</strain>
    </source>
</reference>
<feature type="transmembrane region" description="Helical" evidence="9">
    <location>
        <begin position="341"/>
        <end position="362"/>
    </location>
</feature>
<dbReference type="InterPro" id="IPR018227">
    <property type="entry name" value="Amino_acid_transport_2"/>
</dbReference>
<evidence type="ECO:0000256" key="7">
    <source>
        <dbReference type="ARBA" id="ARBA00022989"/>
    </source>
</evidence>
<feature type="transmembrane region" description="Helical" evidence="9">
    <location>
        <begin position="115"/>
        <end position="138"/>
    </location>
</feature>
<keyword evidence="5 9" id="KW-0812">Transmembrane</keyword>
<dbReference type="EMBL" id="BMYX01000005">
    <property type="protein sequence ID" value="GGY11574.1"/>
    <property type="molecule type" value="Genomic_DNA"/>
</dbReference>
<keyword evidence="7 9" id="KW-1133">Transmembrane helix</keyword>
<feature type="transmembrane region" description="Helical" evidence="9">
    <location>
        <begin position="374"/>
        <end position="400"/>
    </location>
</feature>
<evidence type="ECO:0000313" key="11">
    <source>
        <dbReference type="Proteomes" id="UP000645257"/>
    </source>
</evidence>
<keyword evidence="4" id="KW-0997">Cell inner membrane</keyword>
<sequence>MGFNVKAAGATLLISGTMLGAGMLALPLVSAGMGYNNALFALLGMWVFMTYTGLMLLEVTLAFPDGSGFDIIALKLLGKRGQWITNFSLLLLLYALSSAYIAGASSTYGANLKHYLGVGLPPVMVSALFTLLIATIVFLSTRAVDRVNSILFSVNIIVFLLIAVTIRPYVNPVYLNTVNDSTRYMYAAFPVFLTAFGFHGSVPSMVKYIGRDKPQTLRNVFIAGGLIPMLVYAIWEYCSLGLLPRVGANSFLALSQQHGSVGMFLDYVHANTPNQLVPTLFSSFTSIALFTSYLCVSLGLFDSVASSLGQGDSRSGRLKTAVATYLPPFVFAWLYPEGFVMALGAAAIFLAVLAILFPAFALRKLRAKADYQPVWRVPGGTVAITLVSILGSLMIVFQILKMQNLLPMF</sequence>
<evidence type="ECO:0000256" key="6">
    <source>
        <dbReference type="ARBA" id="ARBA00022970"/>
    </source>
</evidence>
<keyword evidence="6" id="KW-0029">Amino-acid transport</keyword>
<gene>
    <name evidence="10" type="ORF">GCM10011289_13220</name>
</gene>
<dbReference type="PANTHER" id="PTHR46997:SF2">
    <property type="entry name" value="TYROSINE-SPECIFIC TRANSPORT SYSTEM"/>
    <property type="match status" value="1"/>
</dbReference>